<dbReference type="AlphaFoldDB" id="A0A6H5G466"/>
<sequence length="53" mass="6646">MVRLPWPRLPVHLVRVGRPRTLEWLQRLVQVHSRRQTGDDVLVRQPRRRYRFY</sequence>
<evidence type="ECO:0000313" key="2">
    <source>
        <dbReference type="Proteomes" id="UP000479000"/>
    </source>
</evidence>
<dbReference type="EMBL" id="CADCXU010005878">
    <property type="protein sequence ID" value="CAA9997519.1"/>
    <property type="molecule type" value="Genomic_DNA"/>
</dbReference>
<feature type="non-terminal residue" evidence="1">
    <location>
        <position position="53"/>
    </location>
</feature>
<dbReference type="Proteomes" id="UP000479000">
    <property type="component" value="Unassembled WGS sequence"/>
</dbReference>
<evidence type="ECO:0000313" key="1">
    <source>
        <dbReference type="EMBL" id="CAA9997519.1"/>
    </source>
</evidence>
<gene>
    <name evidence="1" type="ORF">NTEN_LOCUS3813</name>
</gene>
<protein>
    <submittedName>
        <fullName evidence="1">Uncharacterized protein</fullName>
    </submittedName>
</protein>
<accession>A0A6H5G466</accession>
<proteinExistence type="predicted"/>
<name>A0A6H5G466_9HEMI</name>
<keyword evidence="2" id="KW-1185">Reference proteome</keyword>
<reference evidence="1 2" key="1">
    <citation type="submission" date="2020-02" db="EMBL/GenBank/DDBJ databases">
        <authorList>
            <person name="Ferguson B K."/>
        </authorList>
    </citation>
    <scope>NUCLEOTIDE SEQUENCE [LARGE SCALE GENOMIC DNA]</scope>
</reference>
<organism evidence="1 2">
    <name type="scientific">Nesidiocoris tenuis</name>
    <dbReference type="NCBI Taxonomy" id="355587"/>
    <lineage>
        <taxon>Eukaryota</taxon>
        <taxon>Metazoa</taxon>
        <taxon>Ecdysozoa</taxon>
        <taxon>Arthropoda</taxon>
        <taxon>Hexapoda</taxon>
        <taxon>Insecta</taxon>
        <taxon>Pterygota</taxon>
        <taxon>Neoptera</taxon>
        <taxon>Paraneoptera</taxon>
        <taxon>Hemiptera</taxon>
        <taxon>Heteroptera</taxon>
        <taxon>Panheteroptera</taxon>
        <taxon>Cimicomorpha</taxon>
        <taxon>Miridae</taxon>
        <taxon>Dicyphina</taxon>
        <taxon>Nesidiocoris</taxon>
    </lineage>
</organism>